<evidence type="ECO:0000256" key="5">
    <source>
        <dbReference type="ARBA" id="ARBA00022840"/>
    </source>
</evidence>
<keyword evidence="4" id="KW-0418">Kinase</keyword>
<keyword evidence="3" id="KW-0547">Nucleotide-binding</keyword>
<dbReference type="InterPro" id="IPR027417">
    <property type="entry name" value="P-loop_NTPase"/>
</dbReference>
<dbReference type="Gene3D" id="3.40.50.300">
    <property type="entry name" value="P-loop containing nucleotide triphosphate hydrolases"/>
    <property type="match status" value="3"/>
</dbReference>
<dbReference type="Pfam" id="PF00406">
    <property type="entry name" value="ADK"/>
    <property type="match status" value="1"/>
</dbReference>
<evidence type="ECO:0000256" key="3">
    <source>
        <dbReference type="ARBA" id="ARBA00022741"/>
    </source>
</evidence>
<dbReference type="Gene3D" id="3.30.70.141">
    <property type="entry name" value="Nucleoside diphosphate kinase-like domain"/>
    <property type="match status" value="2"/>
</dbReference>
<dbReference type="Pfam" id="PF00334">
    <property type="entry name" value="NDK"/>
    <property type="match status" value="2"/>
</dbReference>
<dbReference type="GO" id="GO:0005524">
    <property type="term" value="F:ATP binding"/>
    <property type="evidence" value="ECO:0007669"/>
    <property type="project" value="UniProtKB-KW"/>
</dbReference>
<comment type="similarity">
    <text evidence="1 6">Belongs to the NDK family.</text>
</comment>
<evidence type="ECO:0000256" key="7">
    <source>
        <dbReference type="SAM" id="MobiDB-lite"/>
    </source>
</evidence>
<dbReference type="EMBL" id="HBFQ01034765">
    <property type="protein sequence ID" value="CAD8850160.1"/>
    <property type="molecule type" value="Transcribed_RNA"/>
</dbReference>
<comment type="caution">
    <text evidence="6">Lacks conserved residue(s) required for the propagation of feature annotation.</text>
</comment>
<dbReference type="PROSITE" id="PS51374">
    <property type="entry name" value="NDPK_LIKE"/>
    <property type="match status" value="3"/>
</dbReference>
<keyword evidence="2" id="KW-0808">Transferase</keyword>
<evidence type="ECO:0000259" key="8">
    <source>
        <dbReference type="SMART" id="SM00562"/>
    </source>
</evidence>
<dbReference type="SMART" id="SM00562">
    <property type="entry name" value="NDK"/>
    <property type="match status" value="2"/>
</dbReference>
<evidence type="ECO:0000256" key="4">
    <source>
        <dbReference type="ARBA" id="ARBA00022777"/>
    </source>
</evidence>
<feature type="domain" description="Nucleoside diphosphate kinase-like" evidence="8">
    <location>
        <begin position="279"/>
        <end position="417"/>
    </location>
</feature>
<evidence type="ECO:0000313" key="9">
    <source>
        <dbReference type="EMBL" id="CAD8850160.1"/>
    </source>
</evidence>
<evidence type="ECO:0000256" key="6">
    <source>
        <dbReference type="PROSITE-ProRule" id="PRU00706"/>
    </source>
</evidence>
<dbReference type="InterPro" id="IPR000850">
    <property type="entry name" value="Adenylat/UMP-CMP_kin"/>
</dbReference>
<dbReference type="GO" id="GO:0006139">
    <property type="term" value="P:nucleobase-containing compound metabolic process"/>
    <property type="evidence" value="ECO:0007669"/>
    <property type="project" value="InterPro"/>
</dbReference>
<evidence type="ECO:0000256" key="2">
    <source>
        <dbReference type="ARBA" id="ARBA00022679"/>
    </source>
</evidence>
<feature type="domain" description="Nucleoside diphosphate kinase-like" evidence="8">
    <location>
        <begin position="132"/>
        <end position="278"/>
    </location>
</feature>
<protein>
    <recommendedName>
        <fullName evidence="8">Nucleoside diphosphate kinase-like domain-containing protein</fullName>
    </recommendedName>
</protein>
<sequence>MRSLHEKPRVVIVFRPDLLFEDRDEELLAKLQESYLEIKAQKQVYLTESEAAQFVSDLPEEQRGATIELYALGLSSVVVVEHLEDDVLQMTADIVDALCREYGEGSIYTSRGLWEAERDMEFFFPHLDALPVERTLALIKPDALGRGLGTGKTVQEEVIDEAAAVGLFVVGQQQLMLSVQQAELLTKEWEETPDAHNAMSVLLQEPGAIALCLEGRGAIGKWKLLCGPTSSNYAKENAPTTLRARFGTDSTSNAVHCSSSHDEADAELAALFPPGSFQLQRTLLLIKPDAMANLLEIITALGEFGFTILKEKQTLLTEERAQEFYRDLKNKPSFRPMIKHACSGPCCLLVLCRLGAITVLTQLVGPEIVKDAKATRPKSLRARFGRDGQRNAVHCSDNAKSAAREVRFFFPEMGADPIPNDDEVRDFIFRKSAGASMDFKTLSEVDSINFDVDQTLQQLLSRGLMALCQVQPKGLTAVKWLSRWLIENNPNKKKDEETAGPEGAGKTGFHPPERTRRFIEYGVNPEGMPFAVEAPAAPHTRKKQIIEVDVSEETEDQRVSEFTTPPFVVFVVGGPGCGKGTQCSKLREEFSMIHLSTGDLMRDEVSAQTFLGNEIYKHMQNGTLVPDHITLQLLKNAMTRQQDVNRFLLDGFPRTVEQAKRFEQEIAEVAFVLYFEATAETMQNRIKERSLKTPGRVDDNPETVKKRIASFEEQTVPVEKYYFPIGKVRRVQSEQSIDEVTDQTRQYFRCRFIYLLGPPGSPLGPVAVRFEKTHKYCKINFVEILQKFAASEDPDASKVQQALAKGKPVDPSIACPLIISEISIHMSLGVNNFVLCHFPQSAKQLEFLEFRIPSVTKTFLLGYSRADAQDLLSIVAPDGGVEARANTFFHPTTDDMLKSLDQKGCVKHIPCSLAELDYLHKADAGSTTMQDQLIEKAWQGVAKAALPGLTVVLGPPSSGTALLAQLLAGTTPNSYWVDCNQLLDKELERRTEIGTAMHNMLARGQVVPLATTLELLKGIVNLTCSDSLVVENCPLYADQLEYIVREFRVDRAYHIRGSDEAVQGWREKYLAKSGDDPTREASLFDERVDSLAPIITYFGRQGRLETLDVTETPKPEKLKKLIEQVTLPQVAVVSGLSAQVVKEQAELLAAAFGGPPLTSGFVSDWAEINLKKRVDPSQHAEFLWALKEYGKQNPRPILVLEQYPWTADDATAIYNSFGAPKVFLSIDCEDEQRMEDYRAAHEEEEIEDEDLAAKLGEEREQYKSMVGVFESRCARCLHSVSLADIKSPEELSMSVRQLMRPRAYVIMAPCGKCEFGRLLSDAICNSPVSGKCAKYTVIDCASLFESGVESSDFLKHKLYQASFTASGSRSLPVPLQAELFSDVFSRSANPMGTFIITNFPAPCTSRLNPTLRDQFCMLESICTLMGFLHVKLDDDSYTRWCSADPAELAAQKEFDDHVRDCILVQFGANKLFDSSPKRAPTSDETVKRVAQDFLTCQAKVERTA</sequence>
<dbReference type="SUPFAM" id="SSF54919">
    <property type="entry name" value="Nucleoside diphosphate kinase, NDK"/>
    <property type="match status" value="3"/>
</dbReference>
<name>A0A7S1F7Q7_NOCSC</name>
<dbReference type="PROSITE" id="PS00113">
    <property type="entry name" value="ADENYLATE_KINASE"/>
    <property type="match status" value="1"/>
</dbReference>
<proteinExistence type="inferred from homology"/>
<evidence type="ECO:0000256" key="1">
    <source>
        <dbReference type="ARBA" id="ARBA00008142"/>
    </source>
</evidence>
<accession>A0A7S1F7Q7</accession>
<dbReference type="HAMAP" id="MF_00235">
    <property type="entry name" value="Adenylate_kinase_Adk"/>
    <property type="match status" value="1"/>
</dbReference>
<dbReference type="SUPFAM" id="SSF52540">
    <property type="entry name" value="P-loop containing nucleoside triphosphate hydrolases"/>
    <property type="match status" value="2"/>
</dbReference>
<dbReference type="PANTHER" id="PTHR46161:SF3">
    <property type="entry name" value="NUCLEOSIDE DIPHOSPHATE KINASE DDB_G0292928-RELATED"/>
    <property type="match status" value="1"/>
</dbReference>
<dbReference type="GO" id="GO:0019205">
    <property type="term" value="F:nucleobase-containing compound kinase activity"/>
    <property type="evidence" value="ECO:0007669"/>
    <property type="project" value="InterPro"/>
</dbReference>
<dbReference type="InterPro" id="IPR033690">
    <property type="entry name" value="Adenylat_kinase_CS"/>
</dbReference>
<feature type="region of interest" description="Disordered" evidence="7">
    <location>
        <begin position="491"/>
        <end position="512"/>
    </location>
</feature>
<reference evidence="9" key="1">
    <citation type="submission" date="2021-01" db="EMBL/GenBank/DDBJ databases">
        <authorList>
            <person name="Corre E."/>
            <person name="Pelletier E."/>
            <person name="Niang G."/>
            <person name="Scheremetjew M."/>
            <person name="Finn R."/>
            <person name="Kale V."/>
            <person name="Holt S."/>
            <person name="Cochrane G."/>
            <person name="Meng A."/>
            <person name="Brown T."/>
            <person name="Cohen L."/>
        </authorList>
    </citation>
    <scope>NUCLEOTIDE SEQUENCE</scope>
</reference>
<dbReference type="PANTHER" id="PTHR46161">
    <property type="entry name" value="NUCLEOSIDE DIPHOSPHATE KINASE"/>
    <property type="match status" value="1"/>
</dbReference>
<dbReference type="InterPro" id="IPR034907">
    <property type="entry name" value="NDK-like_dom"/>
</dbReference>
<dbReference type="InterPro" id="IPR036850">
    <property type="entry name" value="NDK-like_dom_sf"/>
</dbReference>
<dbReference type="PRINTS" id="PR00094">
    <property type="entry name" value="ADENYLTKNASE"/>
</dbReference>
<organism evidence="9">
    <name type="scientific">Noctiluca scintillans</name>
    <name type="common">Sea sparkle</name>
    <name type="synonym">Red tide dinoflagellate</name>
    <dbReference type="NCBI Taxonomy" id="2966"/>
    <lineage>
        <taxon>Eukaryota</taxon>
        <taxon>Sar</taxon>
        <taxon>Alveolata</taxon>
        <taxon>Dinophyceae</taxon>
        <taxon>Noctilucales</taxon>
        <taxon>Noctilucaceae</taxon>
        <taxon>Noctiluca</taxon>
    </lineage>
</organism>
<gene>
    <name evidence="9" type="ORF">NSCI0253_LOCUS24510</name>
</gene>
<dbReference type="CDD" id="cd01428">
    <property type="entry name" value="ADK"/>
    <property type="match status" value="1"/>
</dbReference>
<keyword evidence="5" id="KW-0067">ATP-binding</keyword>